<keyword evidence="4" id="KW-0809">Transit peptide</keyword>
<dbReference type="KEGG" id="dzi:111307357"/>
<gene>
    <name evidence="8" type="primary">LOC111307357</name>
</gene>
<dbReference type="OrthoDB" id="343842at2759"/>
<feature type="compositionally biased region" description="Polar residues" evidence="6">
    <location>
        <begin position="228"/>
        <end position="239"/>
    </location>
</feature>
<evidence type="ECO:0000313" key="8">
    <source>
        <dbReference type="RefSeq" id="XP_022761102.1"/>
    </source>
</evidence>
<evidence type="ECO:0000313" key="7">
    <source>
        <dbReference type="Proteomes" id="UP000515121"/>
    </source>
</evidence>
<accession>A0A6P6A8E6</accession>
<evidence type="ECO:0000256" key="5">
    <source>
        <dbReference type="ARBA" id="ARBA00038237"/>
    </source>
</evidence>
<evidence type="ECO:0000256" key="4">
    <source>
        <dbReference type="ARBA" id="ARBA00022946"/>
    </source>
</evidence>
<dbReference type="InterPro" id="IPR052495">
    <property type="entry name" value="Alpha-glucan_binding_chloro"/>
</dbReference>
<dbReference type="GO" id="GO:2001070">
    <property type="term" value="F:starch binding"/>
    <property type="evidence" value="ECO:0007669"/>
    <property type="project" value="TreeGrafter"/>
</dbReference>
<dbReference type="Proteomes" id="UP000515121">
    <property type="component" value="Unplaced"/>
</dbReference>
<dbReference type="GeneID" id="111307357"/>
<sequence>MPRNQLNDQIQKEKKKKVNLTESGANFKKGLKECPESQCSIPSVSQRQLISPPLHFTAFSKMASISPATLRASSSLPFHHHMHALDSAPKTVDQRRRRRRSRTSLTVVRIVDGGDSYLGMWRKAVDREKKETEFQKLAQNLTKIDDDLGGGNGENKEVMEKKSEEFQKILETPKEERDRIQRMQVIDRAAATIAAARSILKKKDSSLAKEDSKNENGKTIRVKEEGKQSGSTFVTLSGNSGNGTPGPDFWSWTPPQSTDQILGDWDGLQTARQTSEDPILGNPVLEKDLSVGFLSIPFESKAYETTRNLPPFQSLAEVDKAKVSELAVEKTSLKEEHDLEVEFSAYAAEAADALHKAEELSSQGVKPDGTRWWRETGIEQRPDGVICRWTMIRGVSADQAVEWQEKYWEASDEFDYKELGSEKLGRDAFGNVWSENWRESMLQDGGLVHLEKTADKWGKNAKGEEWEEKWWEHYDASGKSEKWADKWCSIDPNTPLEAGHAHVWHERWGEQYDGYGGSVKYTDKWAERCEGDGWAKWGDKWDEHFDPNGHGVKQGETWWQGKHGDRWNRTWGEHHNGSGWVHKYGKSSSGEHWDTHVEEETWYERFPHYGFYHCFDNSVRLREVKKPSEISEQ</sequence>
<dbReference type="GO" id="GO:0043036">
    <property type="term" value="C:starch grain"/>
    <property type="evidence" value="ECO:0007669"/>
    <property type="project" value="TreeGrafter"/>
</dbReference>
<feature type="compositionally biased region" description="Basic and acidic residues" evidence="6">
    <location>
        <begin position="204"/>
        <end position="227"/>
    </location>
</feature>
<evidence type="ECO:0000256" key="1">
    <source>
        <dbReference type="ARBA" id="ARBA00004470"/>
    </source>
</evidence>
<proteinExistence type="inferred from homology"/>
<dbReference type="AlphaFoldDB" id="A0A6P6A8E6"/>
<feature type="region of interest" description="Disordered" evidence="6">
    <location>
        <begin position="1"/>
        <end position="21"/>
    </location>
</feature>
<dbReference type="RefSeq" id="XP_022761102.1">
    <property type="nucleotide sequence ID" value="XM_022905367.1"/>
</dbReference>
<comment type="subcellular location">
    <subcellularLocation>
        <location evidence="1">Plastid</location>
        <location evidence="1">Chloroplast stroma</location>
    </subcellularLocation>
</comment>
<protein>
    <submittedName>
        <fullName evidence="8">Uncharacterized protein LOC111307357</fullName>
    </submittedName>
</protein>
<comment type="similarity">
    <text evidence="5">Belongs to the ESV1 family.</text>
</comment>
<dbReference type="GO" id="GO:0009570">
    <property type="term" value="C:chloroplast stroma"/>
    <property type="evidence" value="ECO:0007669"/>
    <property type="project" value="UniProtKB-SubCell"/>
</dbReference>
<evidence type="ECO:0000256" key="2">
    <source>
        <dbReference type="ARBA" id="ARBA00022528"/>
    </source>
</evidence>
<evidence type="ECO:0000256" key="3">
    <source>
        <dbReference type="ARBA" id="ARBA00022640"/>
    </source>
</evidence>
<organism evidence="7 8">
    <name type="scientific">Durio zibethinus</name>
    <name type="common">Durian</name>
    <dbReference type="NCBI Taxonomy" id="66656"/>
    <lineage>
        <taxon>Eukaryota</taxon>
        <taxon>Viridiplantae</taxon>
        <taxon>Streptophyta</taxon>
        <taxon>Embryophyta</taxon>
        <taxon>Tracheophyta</taxon>
        <taxon>Spermatophyta</taxon>
        <taxon>Magnoliopsida</taxon>
        <taxon>eudicotyledons</taxon>
        <taxon>Gunneridae</taxon>
        <taxon>Pentapetalae</taxon>
        <taxon>rosids</taxon>
        <taxon>malvids</taxon>
        <taxon>Malvales</taxon>
        <taxon>Malvaceae</taxon>
        <taxon>Helicteroideae</taxon>
        <taxon>Durio</taxon>
    </lineage>
</organism>
<dbReference type="PANTHER" id="PTHR34113">
    <property type="entry name" value="INACTIVE PURPLE ACID PHOSPHATASE-LIKE PROTEIN"/>
    <property type="match status" value="1"/>
</dbReference>
<keyword evidence="7" id="KW-1185">Reference proteome</keyword>
<name>A0A6P6A8E6_DURZI</name>
<keyword evidence="2" id="KW-0150">Chloroplast</keyword>
<dbReference type="GO" id="GO:2000904">
    <property type="term" value="P:regulation of starch metabolic process"/>
    <property type="evidence" value="ECO:0007669"/>
    <property type="project" value="TreeGrafter"/>
</dbReference>
<feature type="region of interest" description="Disordered" evidence="6">
    <location>
        <begin position="204"/>
        <end position="244"/>
    </location>
</feature>
<dbReference type="PANTHER" id="PTHR34113:SF2">
    <property type="entry name" value="PROTEIN LIKE EARLY STARVATION, CHLOROPLASTIC"/>
    <property type="match status" value="1"/>
</dbReference>
<dbReference type="GO" id="GO:0005982">
    <property type="term" value="P:starch metabolic process"/>
    <property type="evidence" value="ECO:0007669"/>
    <property type="project" value="TreeGrafter"/>
</dbReference>
<keyword evidence="3" id="KW-0934">Plastid</keyword>
<reference evidence="8" key="1">
    <citation type="submission" date="2025-08" db="UniProtKB">
        <authorList>
            <consortium name="RefSeq"/>
        </authorList>
    </citation>
    <scope>IDENTIFICATION</scope>
    <source>
        <tissue evidence="8">Fruit stalk</tissue>
    </source>
</reference>
<evidence type="ECO:0000256" key="6">
    <source>
        <dbReference type="SAM" id="MobiDB-lite"/>
    </source>
</evidence>